<dbReference type="PANTHER" id="PTHR11715">
    <property type="entry name" value="GLYCINE CLEAVAGE SYSTEM H PROTEIN"/>
    <property type="match status" value="1"/>
</dbReference>
<reference evidence="2" key="2">
    <citation type="submission" date="2006-01" db="EMBL/GenBank/DDBJ databases">
        <authorList>
            <person name="Genoscope"/>
        </authorList>
    </citation>
    <scope>NUCLEOTIDE SEQUENCE</scope>
</reference>
<sequence length="146" mass="17229">MEIPERYKYSVDHGWFFDNKKSITFGLTDFFIKDLGKLLFLDLPRSGDEILSGISFGEIESLDNLIDIILPINAEVVAVNERLYEDLEILSNDPYVRGWLIKFRIEDVNIFDELLNAREYAECIRKYKGFSKQRLQRKIKEKKSKK</sequence>
<dbReference type="InterPro" id="IPR002930">
    <property type="entry name" value="GCV_H"/>
</dbReference>
<accession>Q1Q7G8</accession>
<reference evidence="5" key="3">
    <citation type="submission" date="2017-10" db="EMBL/GenBank/DDBJ databases">
        <authorList>
            <person name="Frank J."/>
        </authorList>
    </citation>
    <scope>NUCLEOTIDE SEQUENCE [LARGE SCALE GENOMIC DNA]</scope>
</reference>
<name>Q1Q7G8_KUEST</name>
<dbReference type="Proteomes" id="UP000501926">
    <property type="component" value="Chromosome"/>
</dbReference>
<dbReference type="Pfam" id="PF01597">
    <property type="entry name" value="GCV_H"/>
    <property type="match status" value="1"/>
</dbReference>
<proteinExistence type="predicted"/>
<reference evidence="2" key="1">
    <citation type="journal article" date="2006" name="Nature">
        <title>Deciphering the evolution and metabolism of an anammox bacterium from a community genome.</title>
        <authorList>
            <person name="Strous M."/>
            <person name="Pelletier E."/>
            <person name="Mangenot S."/>
            <person name="Rattei T."/>
            <person name="Lehner A."/>
            <person name="Taylor M.W."/>
            <person name="Horn M."/>
            <person name="Daims H."/>
            <person name="Bartol-Mavel D."/>
            <person name="Wincker P."/>
            <person name="Barbe V."/>
            <person name="Fonknechten N."/>
            <person name="Vallenet D."/>
            <person name="Segurens B."/>
            <person name="Schenowitz-Truong C."/>
            <person name="Medigue C."/>
            <person name="Collingro A."/>
            <person name="Snel B."/>
            <person name="Dutilh B.E."/>
            <person name="OpDenCamp H.J.M."/>
            <person name="vanDerDrift C."/>
            <person name="Cirpus I."/>
            <person name="vanDePas-Schoonen K.T."/>
            <person name="Harhangi H.R."/>
            <person name="vanNiftrik L."/>
            <person name="Schmid M."/>
            <person name="Keltjens J."/>
            <person name="vanDeVossenberg J."/>
            <person name="Kartal B."/>
            <person name="Meier H."/>
            <person name="Frishman D."/>
            <person name="Huynen M.A."/>
            <person name="Mewes H."/>
            <person name="Weissenbach J."/>
            <person name="Jetten M.S.M."/>
            <person name="Wagner M."/>
            <person name="LePaslier D."/>
        </authorList>
    </citation>
    <scope>NUCLEOTIDE SEQUENCE</scope>
</reference>
<organism evidence="2">
    <name type="scientific">Kuenenia stuttgartiensis</name>
    <dbReference type="NCBI Taxonomy" id="174633"/>
    <lineage>
        <taxon>Bacteria</taxon>
        <taxon>Pseudomonadati</taxon>
        <taxon>Planctomycetota</taxon>
        <taxon>Candidatus Brocadiia</taxon>
        <taxon>Candidatus Brocadiales</taxon>
        <taxon>Candidatus Brocadiaceae</taxon>
        <taxon>Candidatus Kuenenia</taxon>
    </lineage>
</organism>
<gene>
    <name evidence="2" type="primary">gcvH</name>
    <name evidence="4" type="synonym">gcvH_2</name>
    <name evidence="3" type="ORF">KsCSTR_41140</name>
    <name evidence="4" type="ORF">KSMBR1_3011</name>
    <name evidence="2" type="ORF">kusta0012</name>
</gene>
<dbReference type="GO" id="GO:0005829">
    <property type="term" value="C:cytosol"/>
    <property type="evidence" value="ECO:0007669"/>
    <property type="project" value="TreeGrafter"/>
</dbReference>
<dbReference type="Proteomes" id="UP000221734">
    <property type="component" value="Chromosome Kuenenia_stuttgartiensis_MBR1"/>
</dbReference>
<keyword evidence="1" id="KW-0450">Lipoyl</keyword>
<dbReference type="GO" id="GO:0019464">
    <property type="term" value="P:glycine decarboxylation via glycine cleavage system"/>
    <property type="evidence" value="ECO:0007669"/>
    <property type="project" value="InterPro"/>
</dbReference>
<dbReference type="Gene3D" id="2.40.50.100">
    <property type="match status" value="1"/>
</dbReference>
<dbReference type="GO" id="GO:0005960">
    <property type="term" value="C:glycine cleavage complex"/>
    <property type="evidence" value="ECO:0007669"/>
    <property type="project" value="InterPro"/>
</dbReference>
<dbReference type="SUPFAM" id="SSF51230">
    <property type="entry name" value="Single hybrid motif"/>
    <property type="match status" value="1"/>
</dbReference>
<reference evidence="4" key="4">
    <citation type="submission" date="2017-10" db="EMBL/GenBank/DDBJ databases">
        <authorList>
            <person name="Banno H."/>
            <person name="Chua N.-H."/>
        </authorList>
    </citation>
    <scope>NUCLEOTIDE SEQUENCE [LARGE SCALE GENOMIC DNA]</scope>
    <source>
        <strain evidence="4">Kuenenia_mbr1_ru-nijmegen</strain>
    </source>
</reference>
<dbReference type="EMBL" id="LT934425">
    <property type="protein sequence ID" value="SOH05490.1"/>
    <property type="molecule type" value="Genomic_DNA"/>
</dbReference>
<dbReference type="EMBL" id="CT030148">
    <property type="protein sequence ID" value="CAJ70757.1"/>
    <property type="molecule type" value="Genomic_DNA"/>
</dbReference>
<dbReference type="AlphaFoldDB" id="Q1Q7G8"/>
<evidence type="ECO:0000313" key="3">
    <source>
        <dbReference type="EMBL" id="QII13493.1"/>
    </source>
</evidence>
<evidence type="ECO:0000313" key="6">
    <source>
        <dbReference type="Proteomes" id="UP000501926"/>
    </source>
</evidence>
<dbReference type="KEGG" id="kst:KSMBR1_3011"/>
<evidence type="ECO:0000313" key="4">
    <source>
        <dbReference type="EMBL" id="SOH05490.1"/>
    </source>
</evidence>
<keyword evidence="5" id="KW-1185">Reference proteome</keyword>
<evidence type="ECO:0000313" key="2">
    <source>
        <dbReference type="EMBL" id="CAJ70757.1"/>
    </source>
</evidence>
<dbReference type="PANTHER" id="PTHR11715:SF3">
    <property type="entry name" value="GLYCINE CLEAVAGE SYSTEM H PROTEIN-RELATED"/>
    <property type="match status" value="1"/>
</dbReference>
<protein>
    <submittedName>
        <fullName evidence="3">Glycine cleavage system H protein</fullName>
    </submittedName>
    <submittedName>
        <fullName evidence="2">Similar to glycine cleavage complex protein H</fullName>
    </submittedName>
</protein>
<evidence type="ECO:0000313" key="5">
    <source>
        <dbReference type="Proteomes" id="UP000221734"/>
    </source>
</evidence>
<dbReference type="CDD" id="cd06848">
    <property type="entry name" value="GCS_H"/>
    <property type="match status" value="1"/>
</dbReference>
<dbReference type="InterPro" id="IPR011053">
    <property type="entry name" value="Single_hybrid_motif"/>
</dbReference>
<reference evidence="3 6" key="5">
    <citation type="submission" date="2020-02" db="EMBL/GenBank/DDBJ databases">
        <title>Newly sequenced genome of strain CSTR1 showed variability in Candidatus Kuenenia stuttgartiensis genomes.</title>
        <authorList>
            <person name="Ding C."/>
            <person name="Adrian L."/>
        </authorList>
    </citation>
    <scope>NUCLEOTIDE SEQUENCE [LARGE SCALE GENOMIC DNA]</scope>
    <source>
        <strain evidence="3 6">CSTR1</strain>
    </source>
</reference>
<dbReference type="RefSeq" id="WP_099326067.1">
    <property type="nucleotide sequence ID" value="NZ_CP049055.1"/>
</dbReference>
<dbReference type="EMBL" id="CP049055">
    <property type="protein sequence ID" value="QII13493.1"/>
    <property type="molecule type" value="Genomic_DNA"/>
</dbReference>
<dbReference type="GO" id="GO:0009249">
    <property type="term" value="P:protein lipoylation"/>
    <property type="evidence" value="ECO:0007669"/>
    <property type="project" value="TreeGrafter"/>
</dbReference>
<dbReference type="InterPro" id="IPR033753">
    <property type="entry name" value="GCV_H/Fam206"/>
</dbReference>
<dbReference type="OrthoDB" id="9796712at2"/>
<evidence type="ECO:0000256" key="1">
    <source>
        <dbReference type="ARBA" id="ARBA00022823"/>
    </source>
</evidence>